<evidence type="ECO:0000313" key="5">
    <source>
        <dbReference type="Proteomes" id="UP001374584"/>
    </source>
</evidence>
<sequence length="110" mass="12392">MAHSSESVNGFSRTTLQLAIIHVEGRALEWHTAFVGTTQILRLIDHVGKLPKIAVPNPDFLELWLKVDEEIRQKGSTKDMIFKIPFLISYISSVMTLFEGDVILTVSLLQ</sequence>
<accession>A0AAN9NPR7</accession>
<dbReference type="AlphaFoldDB" id="A0AAN9NPR7"/>
<evidence type="ECO:0000259" key="3">
    <source>
        <dbReference type="Pfam" id="PF01557"/>
    </source>
</evidence>
<comment type="caution">
    <text evidence="4">The sequence shown here is derived from an EMBL/GenBank/DDBJ whole genome shotgun (WGS) entry which is preliminary data.</text>
</comment>
<keyword evidence="2" id="KW-0479">Metal-binding</keyword>
<reference evidence="4 5" key="1">
    <citation type="submission" date="2024-01" db="EMBL/GenBank/DDBJ databases">
        <title>The genomes of 5 underutilized Papilionoideae crops provide insights into root nodulation and disease resistanc.</title>
        <authorList>
            <person name="Jiang F."/>
        </authorList>
    </citation>
    <scope>NUCLEOTIDE SEQUENCE [LARGE SCALE GENOMIC DNA]</scope>
    <source>
        <strain evidence="4">JINMINGXINNONG_FW02</strain>
        <tissue evidence="4">Leaves</tissue>
    </source>
</reference>
<feature type="domain" description="Fumarylacetoacetase-like C-terminal" evidence="3">
    <location>
        <begin position="51"/>
        <end position="105"/>
    </location>
</feature>
<dbReference type="InterPro" id="IPR011234">
    <property type="entry name" value="Fumarylacetoacetase-like_C"/>
</dbReference>
<keyword evidence="5" id="KW-1185">Reference proteome</keyword>
<dbReference type="InterPro" id="IPR036663">
    <property type="entry name" value="Fumarylacetoacetase_C_sf"/>
</dbReference>
<dbReference type="Gene3D" id="3.90.850.10">
    <property type="entry name" value="Fumarylacetoacetase-like, C-terminal domain"/>
    <property type="match status" value="1"/>
</dbReference>
<dbReference type="GO" id="GO:0005739">
    <property type="term" value="C:mitochondrion"/>
    <property type="evidence" value="ECO:0007669"/>
    <property type="project" value="TreeGrafter"/>
</dbReference>
<name>A0AAN9NPR7_PHACN</name>
<dbReference type="PANTHER" id="PTHR11820">
    <property type="entry name" value="ACYLPYRUVASE"/>
    <property type="match status" value="1"/>
</dbReference>
<evidence type="ECO:0000256" key="2">
    <source>
        <dbReference type="ARBA" id="ARBA00022723"/>
    </source>
</evidence>
<dbReference type="PANTHER" id="PTHR11820:SF7">
    <property type="entry name" value="ACYLPYRUVASE FAHD1, MITOCHONDRIAL"/>
    <property type="match status" value="1"/>
</dbReference>
<evidence type="ECO:0000313" key="4">
    <source>
        <dbReference type="EMBL" id="KAK7374737.1"/>
    </source>
</evidence>
<comment type="similarity">
    <text evidence="1">Belongs to the FAH family.</text>
</comment>
<dbReference type="Proteomes" id="UP001374584">
    <property type="component" value="Unassembled WGS sequence"/>
</dbReference>
<dbReference type="Pfam" id="PF01557">
    <property type="entry name" value="FAA_hydrolase"/>
    <property type="match status" value="1"/>
</dbReference>
<gene>
    <name evidence="4" type="ORF">VNO80_08174</name>
</gene>
<dbReference type="GO" id="GO:0046872">
    <property type="term" value="F:metal ion binding"/>
    <property type="evidence" value="ECO:0007669"/>
    <property type="project" value="UniProtKB-KW"/>
</dbReference>
<proteinExistence type="inferred from homology"/>
<dbReference type="EMBL" id="JAYMYR010000003">
    <property type="protein sequence ID" value="KAK7374737.1"/>
    <property type="molecule type" value="Genomic_DNA"/>
</dbReference>
<organism evidence="4 5">
    <name type="scientific">Phaseolus coccineus</name>
    <name type="common">Scarlet runner bean</name>
    <name type="synonym">Phaseolus multiflorus</name>
    <dbReference type="NCBI Taxonomy" id="3886"/>
    <lineage>
        <taxon>Eukaryota</taxon>
        <taxon>Viridiplantae</taxon>
        <taxon>Streptophyta</taxon>
        <taxon>Embryophyta</taxon>
        <taxon>Tracheophyta</taxon>
        <taxon>Spermatophyta</taxon>
        <taxon>Magnoliopsida</taxon>
        <taxon>eudicotyledons</taxon>
        <taxon>Gunneridae</taxon>
        <taxon>Pentapetalae</taxon>
        <taxon>rosids</taxon>
        <taxon>fabids</taxon>
        <taxon>Fabales</taxon>
        <taxon>Fabaceae</taxon>
        <taxon>Papilionoideae</taxon>
        <taxon>50 kb inversion clade</taxon>
        <taxon>NPAAA clade</taxon>
        <taxon>indigoferoid/millettioid clade</taxon>
        <taxon>Phaseoleae</taxon>
        <taxon>Phaseolus</taxon>
    </lineage>
</organism>
<evidence type="ECO:0000256" key="1">
    <source>
        <dbReference type="ARBA" id="ARBA00010211"/>
    </source>
</evidence>
<dbReference type="GO" id="GO:0018773">
    <property type="term" value="F:acetylpyruvate hydrolase activity"/>
    <property type="evidence" value="ECO:0007669"/>
    <property type="project" value="TreeGrafter"/>
</dbReference>
<dbReference type="SUPFAM" id="SSF56529">
    <property type="entry name" value="FAH"/>
    <property type="match status" value="1"/>
</dbReference>
<protein>
    <recommendedName>
        <fullName evidence="3">Fumarylacetoacetase-like C-terminal domain-containing protein</fullName>
    </recommendedName>
</protein>